<keyword evidence="1" id="KW-0472">Membrane</keyword>
<dbReference type="Pfam" id="PF03350">
    <property type="entry name" value="UPF0114"/>
    <property type="match status" value="1"/>
</dbReference>
<evidence type="ECO:0000313" key="2">
    <source>
        <dbReference type="EMBL" id="VVB07616.1"/>
    </source>
</evidence>
<reference evidence="2" key="1">
    <citation type="submission" date="2019-07" db="EMBL/GenBank/DDBJ databases">
        <authorList>
            <person name="Dittberner H."/>
        </authorList>
    </citation>
    <scope>NUCLEOTIDE SEQUENCE [LARGE SCALE GENOMIC DNA]</scope>
</reference>
<feature type="transmembrane region" description="Helical" evidence="1">
    <location>
        <begin position="245"/>
        <end position="270"/>
    </location>
</feature>
<dbReference type="InterPro" id="IPR005134">
    <property type="entry name" value="UPF0114"/>
</dbReference>
<dbReference type="OrthoDB" id="1912077at2759"/>
<comment type="caution">
    <text evidence="2">The sequence shown here is derived from an EMBL/GenBank/DDBJ whole genome shotgun (WGS) entry which is preliminary data.</text>
</comment>
<organism evidence="2 3">
    <name type="scientific">Arabis nemorensis</name>
    <dbReference type="NCBI Taxonomy" id="586526"/>
    <lineage>
        <taxon>Eukaryota</taxon>
        <taxon>Viridiplantae</taxon>
        <taxon>Streptophyta</taxon>
        <taxon>Embryophyta</taxon>
        <taxon>Tracheophyta</taxon>
        <taxon>Spermatophyta</taxon>
        <taxon>Magnoliopsida</taxon>
        <taxon>eudicotyledons</taxon>
        <taxon>Gunneridae</taxon>
        <taxon>Pentapetalae</taxon>
        <taxon>rosids</taxon>
        <taxon>malvids</taxon>
        <taxon>Brassicales</taxon>
        <taxon>Brassicaceae</taxon>
        <taxon>Arabideae</taxon>
        <taxon>Arabis</taxon>
    </lineage>
</organism>
<accession>A0A565C1U6</accession>
<name>A0A565C1U6_9BRAS</name>
<dbReference type="AlphaFoldDB" id="A0A565C1U6"/>
<keyword evidence="1" id="KW-1133">Transmembrane helix</keyword>
<dbReference type="PANTHER" id="PTHR31721">
    <property type="entry name" value="OS06G0710300 PROTEIN"/>
    <property type="match status" value="1"/>
</dbReference>
<proteinExistence type="predicted"/>
<protein>
    <submittedName>
        <fullName evidence="2">Uncharacterized protein</fullName>
    </submittedName>
</protein>
<keyword evidence="3" id="KW-1185">Reference proteome</keyword>
<feature type="transmembrane region" description="Helical" evidence="1">
    <location>
        <begin position="183"/>
        <end position="202"/>
    </location>
</feature>
<dbReference type="PANTHER" id="PTHR31721:SF3">
    <property type="entry name" value="EXPRESSED PROTEIN"/>
    <property type="match status" value="1"/>
</dbReference>
<sequence length="276" mass="31394">MSTTRLLFRRNSRPSDLCLPSSSPNRYLLRTRIIKCSLRQGSDDQNQKSSFEDKKRKSTVEIMKANCMPSSEIVVITKEAQVRRRLIDLVFLVTKVTDFVLTELRQAIKRRPWKLLIERYMERVIIDCRFFTLFAVAGTLLGSVLCFFEGSCRILECYTHYLKGLSHGAKGNTLHILIEALDMFLFGTSMLVLGMAFHNMFVRCRTDQSNQPTRGIRTIGEAKTRIGYAVVMILHVGMVEKFKTTPLVTCVDLACFAASLFVSSASMFIFSKLSSL</sequence>
<evidence type="ECO:0000256" key="1">
    <source>
        <dbReference type="SAM" id="Phobius"/>
    </source>
</evidence>
<dbReference type="Proteomes" id="UP000489600">
    <property type="component" value="Unassembled WGS sequence"/>
</dbReference>
<gene>
    <name evidence="2" type="ORF">ANE_LOCUS18060</name>
</gene>
<keyword evidence="1" id="KW-0812">Transmembrane</keyword>
<feature type="transmembrane region" description="Helical" evidence="1">
    <location>
        <begin position="130"/>
        <end position="150"/>
    </location>
</feature>
<dbReference type="EMBL" id="CABITT030000006">
    <property type="protein sequence ID" value="VVB07616.1"/>
    <property type="molecule type" value="Genomic_DNA"/>
</dbReference>
<evidence type="ECO:0000313" key="3">
    <source>
        <dbReference type="Proteomes" id="UP000489600"/>
    </source>
</evidence>